<name>A0A3P9IM74_ORYLA</name>
<evidence type="ECO:0000256" key="2">
    <source>
        <dbReference type="ARBA" id="ARBA00022859"/>
    </source>
</evidence>
<keyword evidence="2" id="KW-0391">Immunity</keyword>
<sequence>LQTPAPHSRQSVLLLPSGVAMAIQIHQSPPALLKEEGEAVQLVCSHQQSDFRVMLWYQQAPGRAALKLVGYGYVQFGADAVEEVFRGDFSLAGELGGDKDKNASLLIKNLRAPEHTATYFCAASKPHEAFFGKGTKLSVLEAGINITAPTRVKVLSPSEKECSSGKKTLVCVASGFYPDHVSVSWMINGGAVSKGVATDSAATRKGTSYRITSRLTVFSEEWTSNNKFHCLVGLDDPLSSGSRRPDCQC</sequence>
<dbReference type="AlphaFoldDB" id="A0A3P9IM74"/>
<dbReference type="SMART" id="SM00406">
    <property type="entry name" value="IGv"/>
    <property type="match status" value="1"/>
</dbReference>
<keyword evidence="1" id="KW-0732">Signal</keyword>
<dbReference type="Proteomes" id="UP000265200">
    <property type="component" value="Chromosome 22"/>
</dbReference>
<feature type="domain" description="Ig-like" evidence="4">
    <location>
        <begin position="16"/>
        <end position="138"/>
    </location>
</feature>
<dbReference type="SUPFAM" id="SSF48726">
    <property type="entry name" value="Immunoglobulin"/>
    <property type="match status" value="2"/>
</dbReference>
<dbReference type="InterPro" id="IPR003599">
    <property type="entry name" value="Ig_sub"/>
</dbReference>
<dbReference type="InterPro" id="IPR036179">
    <property type="entry name" value="Ig-like_dom_sf"/>
</dbReference>
<evidence type="ECO:0000313" key="5">
    <source>
        <dbReference type="Ensembl" id="ENSORLP00015021116.1"/>
    </source>
</evidence>
<dbReference type="Pfam" id="PF07654">
    <property type="entry name" value="C1-set"/>
    <property type="match status" value="1"/>
</dbReference>
<dbReference type="FunFam" id="2.60.40.10:FF:000283">
    <property type="entry name" value="Immunoglobulin kappa constant"/>
    <property type="match status" value="1"/>
</dbReference>
<reference evidence="5" key="4">
    <citation type="submission" date="2025-09" db="UniProtKB">
        <authorList>
            <consortium name="Ensembl"/>
        </authorList>
    </citation>
    <scope>IDENTIFICATION</scope>
    <source>
        <strain evidence="5">HSOK</strain>
    </source>
</reference>
<organism evidence="5 6">
    <name type="scientific">Oryzias latipes</name>
    <name type="common">Japanese rice fish</name>
    <name type="synonym">Japanese killifish</name>
    <dbReference type="NCBI Taxonomy" id="8090"/>
    <lineage>
        <taxon>Eukaryota</taxon>
        <taxon>Metazoa</taxon>
        <taxon>Chordata</taxon>
        <taxon>Craniata</taxon>
        <taxon>Vertebrata</taxon>
        <taxon>Euteleostomi</taxon>
        <taxon>Actinopterygii</taxon>
        <taxon>Neopterygii</taxon>
        <taxon>Teleostei</taxon>
        <taxon>Neoteleostei</taxon>
        <taxon>Acanthomorphata</taxon>
        <taxon>Ovalentaria</taxon>
        <taxon>Atherinomorphae</taxon>
        <taxon>Beloniformes</taxon>
        <taxon>Adrianichthyidae</taxon>
        <taxon>Oryziinae</taxon>
        <taxon>Oryzias</taxon>
    </lineage>
</organism>
<dbReference type="Ensembl" id="ENSORLT00015030491.1">
    <property type="protein sequence ID" value="ENSORLP00015021116.1"/>
    <property type="gene ID" value="ENSORLG00015022326.1"/>
</dbReference>
<reference key="1">
    <citation type="journal article" date="2007" name="Nature">
        <title>The medaka draft genome and insights into vertebrate genome evolution.</title>
        <authorList>
            <person name="Kasahara M."/>
            <person name="Naruse K."/>
            <person name="Sasaki S."/>
            <person name="Nakatani Y."/>
            <person name="Qu W."/>
            <person name="Ahsan B."/>
            <person name="Yamada T."/>
            <person name="Nagayasu Y."/>
            <person name="Doi K."/>
            <person name="Kasai Y."/>
            <person name="Jindo T."/>
            <person name="Kobayashi D."/>
            <person name="Shimada A."/>
            <person name="Toyoda A."/>
            <person name="Kuroki Y."/>
            <person name="Fujiyama A."/>
            <person name="Sasaki T."/>
            <person name="Shimizu A."/>
            <person name="Asakawa S."/>
            <person name="Shimizu N."/>
            <person name="Hashimoto S."/>
            <person name="Yang J."/>
            <person name="Lee Y."/>
            <person name="Matsushima K."/>
            <person name="Sugano S."/>
            <person name="Sakaizumi M."/>
            <person name="Narita T."/>
            <person name="Ohishi K."/>
            <person name="Haga S."/>
            <person name="Ohta F."/>
            <person name="Nomoto H."/>
            <person name="Nogata K."/>
            <person name="Morishita T."/>
            <person name="Endo T."/>
            <person name="Shin-I T."/>
            <person name="Takeda H."/>
            <person name="Morishita S."/>
            <person name="Kohara Y."/>
        </authorList>
    </citation>
    <scope>NUCLEOTIDE SEQUENCE [LARGE SCALE GENOMIC DNA]</scope>
    <source>
        <strain>Hd-rR</strain>
    </source>
</reference>
<dbReference type="GO" id="GO:0002376">
    <property type="term" value="P:immune system process"/>
    <property type="evidence" value="ECO:0007669"/>
    <property type="project" value="UniProtKB-KW"/>
</dbReference>
<dbReference type="PANTHER" id="PTHR23268:SF102">
    <property type="entry name" value="IMMUNOGLOBULIN V-SET DOMAIN-CONTAINING PROTEIN"/>
    <property type="match status" value="1"/>
</dbReference>
<dbReference type="Pfam" id="PF07686">
    <property type="entry name" value="V-set"/>
    <property type="match status" value="1"/>
</dbReference>
<dbReference type="InterPro" id="IPR003597">
    <property type="entry name" value="Ig_C1-set"/>
</dbReference>
<reference evidence="5 6" key="2">
    <citation type="submission" date="2017-04" db="EMBL/GenBank/DDBJ databases">
        <title>CpG methylation of centromeres and impact of large insertions on vertebrate speciation.</title>
        <authorList>
            <person name="Ichikawa K."/>
            <person name="Yoshimura J."/>
            <person name="Morishita S."/>
        </authorList>
    </citation>
    <scope>NUCLEOTIDE SEQUENCE</scope>
    <source>
        <strain evidence="5 6">HSOK</strain>
    </source>
</reference>
<feature type="domain" description="Ig-like" evidence="4">
    <location>
        <begin position="149"/>
        <end position="232"/>
    </location>
</feature>
<dbReference type="PROSITE" id="PS50835">
    <property type="entry name" value="IG_LIKE"/>
    <property type="match status" value="2"/>
</dbReference>
<accession>A0A3P9IM74</accession>
<dbReference type="SMART" id="SM00409">
    <property type="entry name" value="IG"/>
    <property type="match status" value="1"/>
</dbReference>
<dbReference type="InterPro" id="IPR013783">
    <property type="entry name" value="Ig-like_fold"/>
</dbReference>
<evidence type="ECO:0000256" key="3">
    <source>
        <dbReference type="ARBA" id="ARBA00023157"/>
    </source>
</evidence>
<protein>
    <recommendedName>
        <fullName evidence="4">Ig-like domain-containing protein</fullName>
    </recommendedName>
</protein>
<dbReference type="Gene3D" id="2.60.40.10">
    <property type="entry name" value="Immunoglobulins"/>
    <property type="match status" value="2"/>
</dbReference>
<evidence type="ECO:0000313" key="6">
    <source>
        <dbReference type="Proteomes" id="UP000265200"/>
    </source>
</evidence>
<dbReference type="PANTHER" id="PTHR23268">
    <property type="entry name" value="T-CELL RECEPTOR BETA CHAIN"/>
    <property type="match status" value="1"/>
</dbReference>
<evidence type="ECO:0000256" key="1">
    <source>
        <dbReference type="ARBA" id="ARBA00022729"/>
    </source>
</evidence>
<dbReference type="InterPro" id="IPR007110">
    <property type="entry name" value="Ig-like_dom"/>
</dbReference>
<evidence type="ECO:0000259" key="4">
    <source>
        <dbReference type="PROSITE" id="PS50835"/>
    </source>
</evidence>
<dbReference type="SMART" id="SM00407">
    <property type="entry name" value="IGc1"/>
    <property type="match status" value="1"/>
</dbReference>
<dbReference type="InterPro" id="IPR050413">
    <property type="entry name" value="TCR_beta_variable"/>
</dbReference>
<dbReference type="InterPro" id="IPR013106">
    <property type="entry name" value="Ig_V-set"/>
</dbReference>
<reference evidence="5" key="3">
    <citation type="submission" date="2025-08" db="UniProtKB">
        <authorList>
            <consortium name="Ensembl"/>
        </authorList>
    </citation>
    <scope>IDENTIFICATION</scope>
    <source>
        <strain evidence="5">HSOK</strain>
    </source>
</reference>
<keyword evidence="3" id="KW-1015">Disulfide bond</keyword>
<proteinExistence type="predicted"/>